<dbReference type="Pfam" id="PF24551">
    <property type="entry name" value="SH3_Rv0428c"/>
    <property type="match status" value="1"/>
</dbReference>
<organism evidence="2 3">
    <name type="scientific">Pseudarthrobacter siccitolerans</name>
    <dbReference type="NCBI Taxonomy" id="861266"/>
    <lineage>
        <taxon>Bacteria</taxon>
        <taxon>Bacillati</taxon>
        <taxon>Actinomycetota</taxon>
        <taxon>Actinomycetes</taxon>
        <taxon>Micrococcales</taxon>
        <taxon>Micrococcaceae</taxon>
        <taxon>Pseudarthrobacter</taxon>
    </lineage>
</organism>
<feature type="domain" description="Histone acetyltransferase Rv0428c-like SH3" evidence="1">
    <location>
        <begin position="25"/>
        <end position="75"/>
    </location>
</feature>
<protein>
    <recommendedName>
        <fullName evidence="1">Histone acetyltransferase Rv0428c-like SH3 domain-containing protein</fullName>
    </recommendedName>
</protein>
<keyword evidence="3" id="KW-1185">Reference proteome</keyword>
<gene>
    <name evidence="2" type="ORF">QFZ36_001142</name>
</gene>
<proteinExistence type="predicted"/>
<accession>A0ABU0PJY5</accession>
<dbReference type="EMBL" id="JAUSXB010000001">
    <property type="protein sequence ID" value="MDQ0673581.1"/>
    <property type="molecule type" value="Genomic_DNA"/>
</dbReference>
<sequence length="88" mass="9433">MYEATYYEVVSLPAPTPAGFLSAAAPGMRVVVRYRIEGGLTDALGHLVACDAGACTVRTRQADVVIPLERIVAAKEVPPAPERRRPRA</sequence>
<evidence type="ECO:0000313" key="2">
    <source>
        <dbReference type="EMBL" id="MDQ0673581.1"/>
    </source>
</evidence>
<dbReference type="InterPro" id="IPR056934">
    <property type="entry name" value="SH3_Rv0428c"/>
</dbReference>
<name>A0ABU0PJY5_9MICC</name>
<evidence type="ECO:0000259" key="1">
    <source>
        <dbReference type="Pfam" id="PF24551"/>
    </source>
</evidence>
<evidence type="ECO:0000313" key="3">
    <source>
        <dbReference type="Proteomes" id="UP001236806"/>
    </source>
</evidence>
<comment type="caution">
    <text evidence="2">The sequence shown here is derived from an EMBL/GenBank/DDBJ whole genome shotgun (WGS) entry which is preliminary data.</text>
</comment>
<dbReference type="Proteomes" id="UP001236806">
    <property type="component" value="Unassembled WGS sequence"/>
</dbReference>
<reference evidence="2 3" key="1">
    <citation type="submission" date="2023-07" db="EMBL/GenBank/DDBJ databases">
        <title>Comparative genomics of wheat-associated soil bacteria to identify genetic determinants of phenazine resistance.</title>
        <authorList>
            <person name="Mouncey N."/>
        </authorList>
    </citation>
    <scope>NUCLEOTIDE SEQUENCE [LARGE SCALE GENOMIC DNA]</scope>
    <source>
        <strain evidence="2 3">W1I3</strain>
    </source>
</reference>